<dbReference type="PANTHER" id="PTHR43877">
    <property type="entry name" value="AMINOALKYLPHOSPHONATE N-ACETYLTRANSFERASE-RELATED-RELATED"/>
    <property type="match status" value="1"/>
</dbReference>
<dbReference type="InterPro" id="IPR016181">
    <property type="entry name" value="Acyl_CoA_acyltransferase"/>
</dbReference>
<evidence type="ECO:0000313" key="5">
    <source>
        <dbReference type="Proteomes" id="UP000290759"/>
    </source>
</evidence>
<evidence type="ECO:0000259" key="3">
    <source>
        <dbReference type="PROSITE" id="PS51186"/>
    </source>
</evidence>
<dbReference type="InterPro" id="IPR050832">
    <property type="entry name" value="Bact_Acetyltransf"/>
</dbReference>
<sequence length="176" mass="18793">MSDITAPAARRPDGVAVRAARVSDFEGVAAISAMPGFRHGTLRLPFRSPDETRRFLEGIGSDDLLLVAERDGAVLGTAGWRRAGGRRAHVAEIGMGVHDGHAGRGIGSALLAALVDAADRWYGVRRLALGVYTDNARAIALYRRFGFAEEGIARGDAFRDGRYVDVLHMARIGPVG</sequence>
<dbReference type="InterPro" id="IPR000182">
    <property type="entry name" value="GNAT_dom"/>
</dbReference>
<dbReference type="EMBL" id="QYBB01000005">
    <property type="protein sequence ID" value="RYC32814.1"/>
    <property type="molecule type" value="Genomic_DNA"/>
</dbReference>
<dbReference type="PROSITE" id="PS51186">
    <property type="entry name" value="GNAT"/>
    <property type="match status" value="1"/>
</dbReference>
<dbReference type="Gene3D" id="3.40.630.30">
    <property type="match status" value="1"/>
</dbReference>
<dbReference type="AlphaFoldDB" id="A0A4V1RUY9"/>
<reference evidence="4 5" key="1">
    <citation type="submission" date="2018-12" db="EMBL/GenBank/DDBJ databases">
        <authorList>
            <person name="Grouzdev D.S."/>
            <person name="Krutkina M.S."/>
        </authorList>
    </citation>
    <scope>NUCLEOTIDE SEQUENCE [LARGE SCALE GENOMIC DNA]</scope>
    <source>
        <strain evidence="4 5">RmlP026</strain>
    </source>
</reference>
<dbReference type="Pfam" id="PF00583">
    <property type="entry name" value="Acetyltransf_1"/>
    <property type="match status" value="1"/>
</dbReference>
<name>A0A4V1RUY9_9HYPH</name>
<reference evidence="4 5" key="2">
    <citation type="submission" date="2019-02" db="EMBL/GenBank/DDBJ databases">
        <title>'Lichenibacterium ramalinii' gen. nov. sp. nov., 'Lichenibacterium minor' gen. nov. sp. nov.</title>
        <authorList>
            <person name="Pankratov T."/>
        </authorList>
    </citation>
    <scope>NUCLEOTIDE SEQUENCE [LARGE SCALE GENOMIC DNA]</scope>
    <source>
        <strain evidence="4 5">RmlP026</strain>
    </source>
</reference>
<organism evidence="4 5">
    <name type="scientific">Lichenibacterium minor</name>
    <dbReference type="NCBI Taxonomy" id="2316528"/>
    <lineage>
        <taxon>Bacteria</taxon>
        <taxon>Pseudomonadati</taxon>
        <taxon>Pseudomonadota</taxon>
        <taxon>Alphaproteobacteria</taxon>
        <taxon>Hyphomicrobiales</taxon>
        <taxon>Lichenihabitantaceae</taxon>
        <taxon>Lichenibacterium</taxon>
    </lineage>
</organism>
<evidence type="ECO:0000256" key="1">
    <source>
        <dbReference type="ARBA" id="ARBA00022679"/>
    </source>
</evidence>
<dbReference type="SUPFAM" id="SSF55729">
    <property type="entry name" value="Acyl-CoA N-acyltransferases (Nat)"/>
    <property type="match status" value="1"/>
</dbReference>
<gene>
    <name evidence="4" type="ORF">D3273_06960</name>
</gene>
<dbReference type="GO" id="GO:0016747">
    <property type="term" value="F:acyltransferase activity, transferring groups other than amino-acyl groups"/>
    <property type="evidence" value="ECO:0007669"/>
    <property type="project" value="InterPro"/>
</dbReference>
<dbReference type="PANTHER" id="PTHR43877:SF2">
    <property type="entry name" value="AMINOALKYLPHOSPHONATE N-ACETYLTRANSFERASE-RELATED"/>
    <property type="match status" value="1"/>
</dbReference>
<dbReference type="Proteomes" id="UP000290759">
    <property type="component" value="Unassembled WGS sequence"/>
</dbReference>
<dbReference type="RefSeq" id="WP_129224862.1">
    <property type="nucleotide sequence ID" value="NZ_QYBB01000005.1"/>
</dbReference>
<dbReference type="OrthoDB" id="336415at2"/>
<feature type="domain" description="N-acetyltransferase" evidence="3">
    <location>
        <begin position="15"/>
        <end position="174"/>
    </location>
</feature>
<proteinExistence type="predicted"/>
<comment type="caution">
    <text evidence="4">The sequence shown here is derived from an EMBL/GenBank/DDBJ whole genome shotgun (WGS) entry which is preliminary data.</text>
</comment>
<evidence type="ECO:0000313" key="4">
    <source>
        <dbReference type="EMBL" id="RYC32814.1"/>
    </source>
</evidence>
<protein>
    <submittedName>
        <fullName evidence="4">GNAT family N-acetyltransferase</fullName>
    </submittedName>
</protein>
<keyword evidence="5" id="KW-1185">Reference proteome</keyword>
<keyword evidence="2" id="KW-0012">Acyltransferase</keyword>
<accession>A0A4V1RUY9</accession>
<keyword evidence="1 4" id="KW-0808">Transferase</keyword>
<evidence type="ECO:0000256" key="2">
    <source>
        <dbReference type="ARBA" id="ARBA00023315"/>
    </source>
</evidence>